<feature type="transmembrane region" description="Helical" evidence="1">
    <location>
        <begin position="203"/>
        <end position="225"/>
    </location>
</feature>
<dbReference type="InterPro" id="IPR025699">
    <property type="entry name" value="ABC2_memb-like"/>
</dbReference>
<feature type="transmembrane region" description="Helical" evidence="1">
    <location>
        <begin position="138"/>
        <end position="164"/>
    </location>
</feature>
<evidence type="ECO:0000313" key="2">
    <source>
        <dbReference type="EMBL" id="EST11778.1"/>
    </source>
</evidence>
<feature type="transmembrane region" description="Helical" evidence="1">
    <location>
        <begin position="171"/>
        <end position="191"/>
    </location>
</feature>
<dbReference type="Pfam" id="PF13346">
    <property type="entry name" value="ABC2_membrane_5"/>
    <property type="match status" value="1"/>
</dbReference>
<dbReference type="PANTHER" id="PTHR41309">
    <property type="entry name" value="MEMBRANE PROTEIN-RELATED"/>
    <property type="match status" value="1"/>
</dbReference>
<sequence length="235" mass="26713">MFRKKGHLDALIKKKEKEVLVMYQLIMKDILTQRKVAFIAPFFLLFYFLTVGKDVTTLVSVQFSLGIGFIAYFIMMYSNFNTNEGDTTQNQLLLSMPVSRRSVINAKYLMIAVWWLCSFMISFVLITVLNLVQKNGGFGWLSAQAIVGSLCVTYLLSAFFYPFLYKFGYRVASFLGVAIFFAIPASLGAVMRSNLPIDHFQFVASHPMFSLIVITFVIVTASYVVSHSIFQKKEI</sequence>
<reference evidence="2 3" key="1">
    <citation type="journal article" date="2013" name="Genome Announc.">
        <title>Genome Sequence of Sporolactobacillus laevolacticus DSM442, an Efficient Polymer-Grade D-Lactate Producer from Agricultural Waste Cottonseed as a Nitrogen Source.</title>
        <authorList>
            <person name="Wang H."/>
            <person name="Wang L."/>
            <person name="Ju J."/>
            <person name="Yu B."/>
            <person name="Ma Y."/>
        </authorList>
    </citation>
    <scope>NUCLEOTIDE SEQUENCE [LARGE SCALE GENOMIC DNA]</scope>
    <source>
        <strain evidence="2 3">DSM 442</strain>
    </source>
</reference>
<dbReference type="RefSeq" id="WP_023510297.1">
    <property type="nucleotide sequence ID" value="NZ_AWTC01000009.1"/>
</dbReference>
<evidence type="ECO:0008006" key="4">
    <source>
        <dbReference type="Google" id="ProtNLM"/>
    </source>
</evidence>
<feature type="transmembrane region" description="Helical" evidence="1">
    <location>
        <begin position="108"/>
        <end position="132"/>
    </location>
</feature>
<evidence type="ECO:0000313" key="3">
    <source>
        <dbReference type="Proteomes" id="UP000018296"/>
    </source>
</evidence>
<comment type="caution">
    <text evidence="2">The sequence shown here is derived from an EMBL/GenBank/DDBJ whole genome shotgun (WGS) entry which is preliminary data.</text>
</comment>
<protein>
    <recommendedName>
        <fullName evidence="4">ABC transporter permease</fullName>
    </recommendedName>
</protein>
<organism evidence="2 3">
    <name type="scientific">Sporolactobacillus laevolacticus DSM 442</name>
    <dbReference type="NCBI Taxonomy" id="1395513"/>
    <lineage>
        <taxon>Bacteria</taxon>
        <taxon>Bacillati</taxon>
        <taxon>Bacillota</taxon>
        <taxon>Bacilli</taxon>
        <taxon>Bacillales</taxon>
        <taxon>Sporolactobacillaceae</taxon>
        <taxon>Sporolactobacillus</taxon>
    </lineage>
</organism>
<dbReference type="Proteomes" id="UP000018296">
    <property type="component" value="Unassembled WGS sequence"/>
</dbReference>
<dbReference type="EMBL" id="AWTC01000009">
    <property type="protein sequence ID" value="EST11778.1"/>
    <property type="molecule type" value="Genomic_DNA"/>
</dbReference>
<keyword evidence="1" id="KW-0812">Transmembrane</keyword>
<dbReference type="PANTHER" id="PTHR41309:SF2">
    <property type="entry name" value="MEMBRANE PROTEIN"/>
    <property type="match status" value="1"/>
</dbReference>
<gene>
    <name evidence="2" type="ORF">P343_10220</name>
</gene>
<dbReference type="AlphaFoldDB" id="V6IWT0"/>
<dbReference type="STRING" id="1395513.P343_10220"/>
<feature type="transmembrane region" description="Helical" evidence="1">
    <location>
        <begin position="36"/>
        <end position="52"/>
    </location>
</feature>
<keyword evidence="1" id="KW-0472">Membrane</keyword>
<proteinExistence type="predicted"/>
<evidence type="ECO:0000256" key="1">
    <source>
        <dbReference type="SAM" id="Phobius"/>
    </source>
</evidence>
<name>V6IWT0_9BACL</name>
<keyword evidence="3" id="KW-1185">Reference proteome</keyword>
<accession>V6IWT0</accession>
<keyword evidence="1" id="KW-1133">Transmembrane helix</keyword>
<dbReference type="PATRIC" id="fig|1395513.3.peg.2060"/>
<dbReference type="eggNOG" id="ENOG5032MWS">
    <property type="taxonomic scope" value="Bacteria"/>
</dbReference>
<feature type="transmembrane region" description="Helical" evidence="1">
    <location>
        <begin position="58"/>
        <end position="77"/>
    </location>
</feature>